<evidence type="ECO:0000313" key="3">
    <source>
        <dbReference type="Proteomes" id="UP001054945"/>
    </source>
</evidence>
<evidence type="ECO:0000313" key="2">
    <source>
        <dbReference type="EMBL" id="GIY26184.1"/>
    </source>
</evidence>
<feature type="compositionally biased region" description="Polar residues" evidence="1">
    <location>
        <begin position="63"/>
        <end position="76"/>
    </location>
</feature>
<organism evidence="2 3">
    <name type="scientific">Caerostris extrusa</name>
    <name type="common">Bark spider</name>
    <name type="synonym">Caerostris bankana</name>
    <dbReference type="NCBI Taxonomy" id="172846"/>
    <lineage>
        <taxon>Eukaryota</taxon>
        <taxon>Metazoa</taxon>
        <taxon>Ecdysozoa</taxon>
        <taxon>Arthropoda</taxon>
        <taxon>Chelicerata</taxon>
        <taxon>Arachnida</taxon>
        <taxon>Araneae</taxon>
        <taxon>Araneomorphae</taxon>
        <taxon>Entelegynae</taxon>
        <taxon>Araneoidea</taxon>
        <taxon>Araneidae</taxon>
        <taxon>Caerostris</taxon>
    </lineage>
</organism>
<dbReference type="EMBL" id="BPLR01008640">
    <property type="protein sequence ID" value="GIY26184.1"/>
    <property type="molecule type" value="Genomic_DNA"/>
</dbReference>
<protein>
    <submittedName>
        <fullName evidence="2">Uncharacterized protein</fullName>
    </submittedName>
</protein>
<comment type="caution">
    <text evidence="2">The sequence shown here is derived from an EMBL/GenBank/DDBJ whole genome shotgun (WGS) entry which is preliminary data.</text>
</comment>
<keyword evidence="3" id="KW-1185">Reference proteome</keyword>
<gene>
    <name evidence="2" type="ORF">CEXT_409401</name>
</gene>
<dbReference type="Proteomes" id="UP001054945">
    <property type="component" value="Unassembled WGS sequence"/>
</dbReference>
<sequence length="87" mass="9263">MGSFLSAYLTDCAETTGSGISARVRAPHHPHVPLSQTTMGNTWELLSDREIAKHSGEMVLSVSTHSGDNGGLQSALGNICTHTREKD</sequence>
<accession>A0AAV4RZR7</accession>
<name>A0AAV4RZR7_CAEEX</name>
<feature type="region of interest" description="Disordered" evidence="1">
    <location>
        <begin position="63"/>
        <end position="87"/>
    </location>
</feature>
<proteinExistence type="predicted"/>
<dbReference type="AlphaFoldDB" id="A0AAV4RZR7"/>
<evidence type="ECO:0000256" key="1">
    <source>
        <dbReference type="SAM" id="MobiDB-lite"/>
    </source>
</evidence>
<reference evidence="2 3" key="1">
    <citation type="submission" date="2021-06" db="EMBL/GenBank/DDBJ databases">
        <title>Caerostris extrusa draft genome.</title>
        <authorList>
            <person name="Kono N."/>
            <person name="Arakawa K."/>
        </authorList>
    </citation>
    <scope>NUCLEOTIDE SEQUENCE [LARGE SCALE GENOMIC DNA]</scope>
</reference>